<dbReference type="InterPro" id="IPR020053">
    <property type="entry name" value="Ribosome-bd_factorA_CS"/>
</dbReference>
<dbReference type="InterPro" id="IPR015946">
    <property type="entry name" value="KH_dom-like_a/b"/>
</dbReference>
<accession>A0A830HH46</accession>
<evidence type="ECO:0008006" key="4">
    <source>
        <dbReference type="Google" id="ProtNLM"/>
    </source>
</evidence>
<dbReference type="Gene3D" id="3.30.300.20">
    <property type="match status" value="1"/>
</dbReference>
<gene>
    <name evidence="2" type="ORF">PPROV_000314100</name>
</gene>
<dbReference type="AlphaFoldDB" id="A0A830HH46"/>
<dbReference type="InterPro" id="IPR000238">
    <property type="entry name" value="RbfA"/>
</dbReference>
<organism evidence="2 3">
    <name type="scientific">Pycnococcus provasolii</name>
    <dbReference type="NCBI Taxonomy" id="41880"/>
    <lineage>
        <taxon>Eukaryota</taxon>
        <taxon>Viridiplantae</taxon>
        <taxon>Chlorophyta</taxon>
        <taxon>Pseudoscourfieldiophyceae</taxon>
        <taxon>Pseudoscourfieldiales</taxon>
        <taxon>Pycnococcaceae</taxon>
        <taxon>Pycnococcus</taxon>
    </lineage>
</organism>
<comment type="caution">
    <text evidence="2">The sequence shown here is derived from an EMBL/GenBank/DDBJ whole genome shotgun (WGS) entry which is preliminary data.</text>
</comment>
<dbReference type="OrthoDB" id="2015319at2759"/>
<feature type="region of interest" description="Disordered" evidence="1">
    <location>
        <begin position="167"/>
        <end position="222"/>
    </location>
</feature>
<dbReference type="NCBIfam" id="TIGR00082">
    <property type="entry name" value="rbfA"/>
    <property type="match status" value="1"/>
</dbReference>
<proteinExistence type="inferred from homology"/>
<dbReference type="GO" id="GO:0006364">
    <property type="term" value="P:rRNA processing"/>
    <property type="evidence" value="ECO:0007669"/>
    <property type="project" value="InterPro"/>
</dbReference>
<evidence type="ECO:0000313" key="2">
    <source>
        <dbReference type="EMBL" id="GHP04387.1"/>
    </source>
</evidence>
<dbReference type="Pfam" id="PF02033">
    <property type="entry name" value="RBFA"/>
    <property type="match status" value="1"/>
</dbReference>
<dbReference type="EMBL" id="BNJQ01000007">
    <property type="protein sequence ID" value="GHP04387.1"/>
    <property type="molecule type" value="Genomic_DNA"/>
</dbReference>
<dbReference type="PANTHER" id="PTHR33515">
    <property type="entry name" value="RIBOSOME-BINDING FACTOR A, CHLOROPLASTIC-RELATED"/>
    <property type="match status" value="1"/>
</dbReference>
<evidence type="ECO:0000256" key="1">
    <source>
        <dbReference type="SAM" id="MobiDB-lite"/>
    </source>
</evidence>
<dbReference type="InterPro" id="IPR023799">
    <property type="entry name" value="RbfA_dom_sf"/>
</dbReference>
<dbReference type="Proteomes" id="UP000660262">
    <property type="component" value="Unassembled WGS sequence"/>
</dbReference>
<evidence type="ECO:0000313" key="3">
    <source>
        <dbReference type="Proteomes" id="UP000660262"/>
    </source>
</evidence>
<keyword evidence="3" id="KW-1185">Reference proteome</keyword>
<dbReference type="PANTHER" id="PTHR33515:SF1">
    <property type="entry name" value="RIBOSOME-BINDING FACTOR A, CHLOROPLASTIC-RELATED"/>
    <property type="match status" value="1"/>
</dbReference>
<sequence length="222" mass="24922">MPAPVCAPAVRLPARTPPCRRMHRTYAMANSRRVAKVSKQLEREISELLLHDKVLKRAVRPEVHMSSDDSEKWEMDNLGISGFVSVTSVSLSNDLQVAKVHLSIMSDSVGTSVAMRNLVGLQGYVRSRVGRTMKLRLTPEIRFDLDESFQRGTDVLGLLDRIRGDEERPLIDVGPEDMDDDDTVGEWLDEDENEDENENEDDTALLEDDSLWEDPGAATTTK</sequence>
<dbReference type="GO" id="GO:0043024">
    <property type="term" value="F:ribosomal small subunit binding"/>
    <property type="evidence" value="ECO:0007669"/>
    <property type="project" value="TreeGrafter"/>
</dbReference>
<reference evidence="2" key="1">
    <citation type="submission" date="2020-10" db="EMBL/GenBank/DDBJ databases">
        <title>Unveiling of a novel bifunctional photoreceptor, Dualchrome1, isolated from a cosmopolitan green alga.</title>
        <authorList>
            <person name="Suzuki S."/>
            <person name="Kawachi M."/>
        </authorList>
    </citation>
    <scope>NUCLEOTIDE SEQUENCE</scope>
    <source>
        <strain evidence="2">NIES 2893</strain>
    </source>
</reference>
<name>A0A830HH46_9CHLO</name>
<dbReference type="SUPFAM" id="SSF89919">
    <property type="entry name" value="Ribosome-binding factor A, RbfA"/>
    <property type="match status" value="1"/>
</dbReference>
<dbReference type="HAMAP" id="MF_00003">
    <property type="entry name" value="RbfA"/>
    <property type="match status" value="1"/>
</dbReference>
<dbReference type="PROSITE" id="PS01319">
    <property type="entry name" value="RBFA"/>
    <property type="match status" value="1"/>
</dbReference>
<feature type="compositionally biased region" description="Acidic residues" evidence="1">
    <location>
        <begin position="174"/>
        <end position="212"/>
    </location>
</feature>
<protein>
    <recommendedName>
        <fullName evidence="4">Ribosome-binding factor A</fullName>
    </recommendedName>
</protein>